<evidence type="ECO:0000313" key="2">
    <source>
        <dbReference type="Proteomes" id="UP000481153"/>
    </source>
</evidence>
<gene>
    <name evidence="1" type="ORF">Ae201684_005791</name>
</gene>
<name>A0A6G0XE55_9STRA</name>
<accession>A0A6G0XE55</accession>
<protein>
    <submittedName>
        <fullName evidence="1">Uncharacterized protein</fullName>
    </submittedName>
</protein>
<reference evidence="1 2" key="1">
    <citation type="submission" date="2019-07" db="EMBL/GenBank/DDBJ databases">
        <title>Genomics analysis of Aphanomyces spp. identifies a new class of oomycete effector associated with host adaptation.</title>
        <authorList>
            <person name="Gaulin E."/>
        </authorList>
    </citation>
    <scope>NUCLEOTIDE SEQUENCE [LARGE SCALE GENOMIC DNA]</scope>
    <source>
        <strain evidence="1 2">ATCC 201684</strain>
    </source>
</reference>
<sequence>MERRPARFLPNPPHANSDNIRSIFGTLPLAEMLKEESYRRASDAKETAPARLVDEGLAIQTMDRLENAMRRLEDIYAYVTNAEAQAHARVSTLAELGKYILEAKKAADGTIEVFQHTLQVDSEPSPITPKILTAENSFSVASYEIPEHKEAHELPRVKSIKKSPSPKNRRLNMTRKSSFLEDNCQLRENELHLLKALHAEFHAKKAEFKMLRRRVDDAEKRTKVRLQDDESTLRSLHRLKLDLQ</sequence>
<dbReference type="Proteomes" id="UP000481153">
    <property type="component" value="Unassembled WGS sequence"/>
</dbReference>
<dbReference type="VEuPathDB" id="FungiDB:AeMF1_015374"/>
<evidence type="ECO:0000313" key="1">
    <source>
        <dbReference type="EMBL" id="KAF0738354.1"/>
    </source>
</evidence>
<dbReference type="AlphaFoldDB" id="A0A6G0XE55"/>
<keyword evidence="2" id="KW-1185">Reference proteome</keyword>
<proteinExistence type="predicted"/>
<dbReference type="EMBL" id="VJMJ01000076">
    <property type="protein sequence ID" value="KAF0738354.1"/>
    <property type="molecule type" value="Genomic_DNA"/>
</dbReference>
<comment type="caution">
    <text evidence="1">The sequence shown here is derived from an EMBL/GenBank/DDBJ whole genome shotgun (WGS) entry which is preliminary data.</text>
</comment>
<organism evidence="1 2">
    <name type="scientific">Aphanomyces euteiches</name>
    <dbReference type="NCBI Taxonomy" id="100861"/>
    <lineage>
        <taxon>Eukaryota</taxon>
        <taxon>Sar</taxon>
        <taxon>Stramenopiles</taxon>
        <taxon>Oomycota</taxon>
        <taxon>Saprolegniomycetes</taxon>
        <taxon>Saprolegniales</taxon>
        <taxon>Verrucalvaceae</taxon>
        <taxon>Aphanomyces</taxon>
    </lineage>
</organism>